<evidence type="ECO:0000256" key="1">
    <source>
        <dbReference type="ARBA" id="ARBA00004496"/>
    </source>
</evidence>
<reference evidence="17" key="3">
    <citation type="submission" date="2013-03" db="EMBL/GenBank/DDBJ databases">
        <authorList>
            <person name="Motta M.C.M."/>
            <person name="Martins A.C.A."/>
            <person name="Preta C.M.C.C."/>
            <person name="Silva R."/>
            <person name="de Souza S.S."/>
            <person name="Klein C.C."/>
            <person name="de Almeida L.G.P."/>
            <person name="Cunha O.L."/>
            <person name="Colabardini A.C."/>
            <person name="Lima B.A."/>
            <person name="Machado C.R."/>
            <person name="Soares C.M.A."/>
            <person name="de Menezes C.B.A."/>
            <person name="Bartolomeu D.C."/>
            <person name="Grisard E.C."/>
            <person name="Fantinatti-Garboggini F."/>
            <person name="Rodrigues-Luiz G.F."/>
            <person name="Wagner G."/>
            <person name="Goldman G.H."/>
            <person name="Fietto J.L.R."/>
            <person name="Ciapina L.P."/>
            <person name="Brocchi M."/>
            <person name="Elias M.C."/>
            <person name="Goldman M.H.S."/>
            <person name="Sagot M.-F."/>
            <person name="Pereira M."/>
            <person name="Stoco P.H."/>
            <person name="Teixeira S.M.R."/>
            <person name="de Mendonca-Neto R.P."/>
            <person name="Maciel T.E.F."/>
            <person name="Mendes T.A.O."/>
            <person name="Urmenyi T.P."/>
            <person name="Teixeira M.M.G."/>
            <person name="de Camargo E.F.P."/>
            <person name="de Sousa W."/>
            <person name="Schenkman S."/>
            <person name="de Vasconcelos A.T.R."/>
        </authorList>
    </citation>
    <scope>NUCLEOTIDE SEQUENCE</scope>
</reference>
<dbReference type="FunFam" id="3.40.50.720:FF:000190">
    <property type="entry name" value="Pyrroline-5-carboxylate reductase"/>
    <property type="match status" value="1"/>
</dbReference>
<evidence type="ECO:0000256" key="10">
    <source>
        <dbReference type="ARBA" id="ARBA00052690"/>
    </source>
</evidence>
<evidence type="ECO:0000313" key="19">
    <source>
        <dbReference type="Proteomes" id="UP000015354"/>
    </source>
</evidence>
<evidence type="ECO:0000256" key="4">
    <source>
        <dbReference type="ARBA" id="ARBA00022490"/>
    </source>
</evidence>
<dbReference type="EMBL" id="KC140159">
    <property type="protein sequence ID" value="AGT02407.1"/>
    <property type="molecule type" value="Genomic_DNA"/>
</dbReference>
<dbReference type="FunFam" id="1.10.3730.10:FF:000001">
    <property type="entry name" value="Pyrroline-5-carboxylate reductase"/>
    <property type="match status" value="1"/>
</dbReference>
<dbReference type="GO" id="GO:0004735">
    <property type="term" value="F:pyrroline-5-carboxylate reductase activity"/>
    <property type="evidence" value="ECO:0007669"/>
    <property type="project" value="UniProtKB-EC"/>
</dbReference>
<evidence type="ECO:0000256" key="7">
    <source>
        <dbReference type="ARBA" id="ARBA00022857"/>
    </source>
</evidence>
<dbReference type="InterPro" id="IPR028939">
    <property type="entry name" value="P5C_Rdtase_cat_N"/>
</dbReference>
<dbReference type="EMBL" id="ATMH01005755">
    <property type="protein sequence ID" value="EPY27430.1"/>
    <property type="molecule type" value="Genomic_DNA"/>
</dbReference>
<evidence type="ECO:0000313" key="15">
    <source>
        <dbReference type="EMBL" id="AGT02407.1"/>
    </source>
</evidence>
<dbReference type="InterPro" id="IPR008927">
    <property type="entry name" value="6-PGluconate_DH-like_C_sf"/>
</dbReference>
<dbReference type="GO" id="GO:0055129">
    <property type="term" value="P:L-proline biosynthetic process"/>
    <property type="evidence" value="ECO:0007669"/>
    <property type="project" value="UniProtKB-UniPathway"/>
</dbReference>
<dbReference type="InterPro" id="IPR053790">
    <property type="entry name" value="P5CR-like_CS"/>
</dbReference>
<evidence type="ECO:0000259" key="13">
    <source>
        <dbReference type="Pfam" id="PF03807"/>
    </source>
</evidence>
<keyword evidence="4" id="KW-0963">Cytoplasm</keyword>
<keyword evidence="8 12" id="KW-0560">Oxidoreductase</keyword>
<dbReference type="InterPro" id="IPR000304">
    <property type="entry name" value="Pyrroline-COOH_reductase"/>
</dbReference>
<keyword evidence="19" id="KW-1185">Reference proteome</keyword>
<dbReference type="OrthoDB" id="10263291at2759"/>
<protein>
    <recommendedName>
        <fullName evidence="3 12">Pyrroline-5-carboxylate reductase</fullName>
        <ecNumber evidence="12">1.5.1.2</ecNumber>
    </recommendedName>
</protein>
<keyword evidence="7 11" id="KW-0521">NADP</keyword>
<comment type="similarity">
    <text evidence="2 12">Belongs to the pyrroline-5-carboxylate reductase family.</text>
</comment>
<comment type="catalytic activity">
    <reaction evidence="10 12">
        <text>L-proline + NADP(+) = (S)-1-pyrroline-5-carboxylate + NADPH + 2 H(+)</text>
        <dbReference type="Rhea" id="RHEA:14109"/>
        <dbReference type="ChEBI" id="CHEBI:15378"/>
        <dbReference type="ChEBI" id="CHEBI:17388"/>
        <dbReference type="ChEBI" id="CHEBI:57783"/>
        <dbReference type="ChEBI" id="CHEBI:58349"/>
        <dbReference type="ChEBI" id="CHEBI:60039"/>
        <dbReference type="EC" id="1.5.1.2"/>
    </reaction>
</comment>
<dbReference type="Pfam" id="PF14748">
    <property type="entry name" value="P5CR_dimer"/>
    <property type="match status" value="1"/>
</dbReference>
<gene>
    <name evidence="18" type="ORF">STCU_00114</name>
    <name evidence="17" type="ORF">STCU_01429</name>
    <name evidence="16" type="ORF">STCU_05755</name>
</gene>
<dbReference type="PROSITE" id="PS00521">
    <property type="entry name" value="P5CR"/>
    <property type="match status" value="1"/>
</dbReference>
<dbReference type="Proteomes" id="UP000015354">
    <property type="component" value="Unassembled WGS sequence"/>
</dbReference>
<evidence type="ECO:0000256" key="2">
    <source>
        <dbReference type="ARBA" id="ARBA00005525"/>
    </source>
</evidence>
<dbReference type="NCBIfam" id="TIGR00112">
    <property type="entry name" value="proC"/>
    <property type="match status" value="1"/>
</dbReference>
<dbReference type="AlphaFoldDB" id="S9V0Z7"/>
<proteinExistence type="inferred from homology"/>
<sequence>MSKSVGFIGCGSMAECIMAGALKSGALKADTTYVSNRTESTVERLKKTYGVRNGTPCEVTRACDIIILGVKPYGIADMCQTIKNEVTQEKVIISIAAAISIETIEKNLPASSKVIRVMPNVPALVGYAMTSLSPNASTTKEDVDLVYSLFEAVGKVEVVPESSIHAVIGCSGSSVAYAFLFLEALTDAAVHGGLTRVQAQNMAAQAVVGAAKMMQETGKSPAQLKDMVCSPGGTTIEAVRYLEKGGMRSAVIEAAIECMEKSKKLEKQYN</sequence>
<evidence type="ECO:0000256" key="12">
    <source>
        <dbReference type="RuleBase" id="RU003903"/>
    </source>
</evidence>
<feature type="domain" description="Pyrroline-5-carboxylate reductase catalytic N-terminal" evidence="13">
    <location>
        <begin position="5"/>
        <end position="97"/>
    </location>
</feature>
<comment type="catalytic activity">
    <reaction evidence="9">
        <text>L-proline + NAD(+) = (S)-1-pyrroline-5-carboxylate + NADH + 2 H(+)</text>
        <dbReference type="Rhea" id="RHEA:14105"/>
        <dbReference type="ChEBI" id="CHEBI:15378"/>
        <dbReference type="ChEBI" id="CHEBI:17388"/>
        <dbReference type="ChEBI" id="CHEBI:57540"/>
        <dbReference type="ChEBI" id="CHEBI:57945"/>
        <dbReference type="ChEBI" id="CHEBI:60039"/>
        <dbReference type="EC" id="1.5.1.2"/>
    </reaction>
</comment>
<evidence type="ECO:0000256" key="5">
    <source>
        <dbReference type="ARBA" id="ARBA00022605"/>
    </source>
</evidence>
<comment type="pathway">
    <text evidence="12">Amino-acid biosynthesis; L-proline biosynthesis; L-proline from L-glutamate 5-semialdehyde: step 1/1.</text>
</comment>
<evidence type="ECO:0000313" key="18">
    <source>
        <dbReference type="EMBL" id="EPY37183.1"/>
    </source>
</evidence>
<dbReference type="Gene3D" id="3.40.50.720">
    <property type="entry name" value="NAD(P)-binding Rossmann-like Domain"/>
    <property type="match status" value="1"/>
</dbReference>
<dbReference type="EC" id="1.5.1.2" evidence="12"/>
<dbReference type="EMBL" id="ATMH01001429">
    <property type="protein sequence ID" value="EPY34673.1"/>
    <property type="molecule type" value="Genomic_DNA"/>
</dbReference>
<evidence type="ECO:0000256" key="9">
    <source>
        <dbReference type="ARBA" id="ARBA00050547"/>
    </source>
</evidence>
<dbReference type="InterPro" id="IPR029036">
    <property type="entry name" value="P5CR_dimer"/>
</dbReference>
<evidence type="ECO:0000259" key="14">
    <source>
        <dbReference type="Pfam" id="PF14748"/>
    </source>
</evidence>
<name>S9V0Z7_9TRYP</name>
<dbReference type="PIRSF" id="PIRSF000193">
    <property type="entry name" value="Pyrrol-5-carb_rd"/>
    <property type="match status" value="1"/>
</dbReference>
<evidence type="ECO:0000256" key="3">
    <source>
        <dbReference type="ARBA" id="ARBA00021413"/>
    </source>
</evidence>
<dbReference type="InterPro" id="IPR036291">
    <property type="entry name" value="NAD(P)-bd_dom_sf"/>
</dbReference>
<dbReference type="EMBL" id="ATMH01000114">
    <property type="protein sequence ID" value="EPY37183.1"/>
    <property type="molecule type" value="Genomic_DNA"/>
</dbReference>
<feature type="domain" description="Pyrroline-5-carboxylate reductase dimerisation" evidence="14">
    <location>
        <begin position="161"/>
        <end position="265"/>
    </location>
</feature>
<evidence type="ECO:0000256" key="8">
    <source>
        <dbReference type="ARBA" id="ARBA00023002"/>
    </source>
</evidence>
<dbReference type="HAMAP" id="MF_01925">
    <property type="entry name" value="P5C_reductase"/>
    <property type="match status" value="1"/>
</dbReference>
<evidence type="ECO:0000313" key="17">
    <source>
        <dbReference type="EMBL" id="EPY34673.1"/>
    </source>
</evidence>
<evidence type="ECO:0000256" key="6">
    <source>
        <dbReference type="ARBA" id="ARBA00022650"/>
    </source>
</evidence>
<dbReference type="PANTHER" id="PTHR11645">
    <property type="entry name" value="PYRROLINE-5-CARBOXYLATE REDUCTASE"/>
    <property type="match status" value="1"/>
</dbReference>
<dbReference type="GO" id="GO:0005737">
    <property type="term" value="C:cytoplasm"/>
    <property type="evidence" value="ECO:0007669"/>
    <property type="project" value="UniProtKB-SubCell"/>
</dbReference>
<dbReference type="Gene3D" id="1.10.3730.10">
    <property type="entry name" value="ProC C-terminal domain-like"/>
    <property type="match status" value="1"/>
</dbReference>
<comment type="subcellular location">
    <subcellularLocation>
        <location evidence="1">Cytoplasm</location>
    </subcellularLocation>
</comment>
<organism evidence="17 19">
    <name type="scientific">Strigomonas culicis</name>
    <dbReference type="NCBI Taxonomy" id="28005"/>
    <lineage>
        <taxon>Eukaryota</taxon>
        <taxon>Discoba</taxon>
        <taxon>Euglenozoa</taxon>
        <taxon>Kinetoplastea</taxon>
        <taxon>Metakinetoplastina</taxon>
        <taxon>Trypanosomatida</taxon>
        <taxon>Trypanosomatidae</taxon>
        <taxon>Strigomonadinae</taxon>
        <taxon>Strigomonas</taxon>
    </lineage>
</organism>
<dbReference type="UniPathway" id="UPA00098">
    <property type="reaction ID" value="UER00361"/>
</dbReference>
<reference evidence="17 19" key="2">
    <citation type="journal article" date="2013" name="PLoS ONE">
        <title>Predicting the Proteins of Angomonas deanei, Strigomonas culicis and Their Respective Endosymbionts Reveals New Aspects of the Trypanosomatidae Family.</title>
        <authorList>
            <person name="Motta M.C."/>
            <person name="Martins A.C."/>
            <person name="de Souza S.S."/>
            <person name="Catta-Preta C.M."/>
            <person name="Silva R."/>
            <person name="Klein C.C."/>
            <person name="de Almeida L.G."/>
            <person name="de Lima Cunha O."/>
            <person name="Ciapina L.P."/>
            <person name="Brocchi M."/>
            <person name="Colabardini A.C."/>
            <person name="de Araujo Lima B."/>
            <person name="Machado C.R."/>
            <person name="de Almeida Soares C.M."/>
            <person name="Probst C.M."/>
            <person name="de Menezes C.B."/>
            <person name="Thompson C.E."/>
            <person name="Bartholomeu D.C."/>
            <person name="Gradia D.F."/>
            <person name="Pavoni D.P."/>
            <person name="Grisard E.C."/>
            <person name="Fantinatti-Garboggini F."/>
            <person name="Marchini F.K."/>
            <person name="Rodrigues-Luiz G.F."/>
            <person name="Wagner G."/>
            <person name="Goldman G.H."/>
            <person name="Fietto J.L."/>
            <person name="Elias M.C."/>
            <person name="Goldman M.H."/>
            <person name="Sagot M.F."/>
            <person name="Pereira M."/>
            <person name="Stoco P.H."/>
            <person name="de Mendonca-Neto R.P."/>
            <person name="Teixeira S.M."/>
            <person name="Maciel T.E."/>
            <person name="de Oliveira Mendes T.A."/>
            <person name="Urmenyi T.P."/>
            <person name="de Souza W."/>
            <person name="Schenkman S."/>
            <person name="de Vasconcelos A.T."/>
        </authorList>
    </citation>
    <scope>NUCLEOTIDE SEQUENCE [LARGE SCALE GENOMIC DNA]</scope>
</reference>
<reference evidence="15" key="1">
    <citation type="submission" date="2012-11" db="EMBL/GenBank/DDBJ databases">
        <title>Genomic Cooperation Between Trypanosomatids and Their Bacterial Endosymbionts in the Synthesis of Essential Amino Acids Heavily Influenced by Multiple Lateral Gene Transfer Events.</title>
        <authorList>
            <person name="Alves J.M.P."/>
            <person name="Klein C."/>
            <person name="Maia da Silva F."/>
            <person name="Costa Martins A.G."/>
            <person name="Serrano M.G."/>
            <person name="Buck G.A."/>
            <person name="Vasconcelos A.T.R."/>
            <person name="France-Sagot M."/>
            <person name="Teixeira M.M.G."/>
            <person name="Motta M.C.M."/>
            <person name="Camargo E.P."/>
        </authorList>
    </citation>
    <scope>NUCLEOTIDE SEQUENCE</scope>
</reference>
<dbReference type="SUPFAM" id="SSF48179">
    <property type="entry name" value="6-phosphogluconate dehydrogenase C-terminal domain-like"/>
    <property type="match status" value="1"/>
</dbReference>
<feature type="binding site" evidence="11">
    <location>
        <begin position="8"/>
        <end position="13"/>
    </location>
    <ligand>
        <name>NADP(+)</name>
        <dbReference type="ChEBI" id="CHEBI:58349"/>
    </ligand>
</feature>
<dbReference type="SUPFAM" id="SSF51735">
    <property type="entry name" value="NAD(P)-binding Rossmann-fold domains"/>
    <property type="match status" value="1"/>
</dbReference>
<dbReference type="Pfam" id="PF03807">
    <property type="entry name" value="F420_oxidored"/>
    <property type="match status" value="1"/>
</dbReference>
<keyword evidence="5 12" id="KW-0028">Amino-acid biosynthesis</keyword>
<accession>S9V0Z7</accession>
<keyword evidence="6 12" id="KW-0641">Proline biosynthesis</keyword>
<evidence type="ECO:0000313" key="16">
    <source>
        <dbReference type="EMBL" id="EPY27430.1"/>
    </source>
</evidence>
<evidence type="ECO:0000256" key="11">
    <source>
        <dbReference type="PIRSR" id="PIRSR000193-1"/>
    </source>
</evidence>
<dbReference type="PANTHER" id="PTHR11645:SF0">
    <property type="entry name" value="PYRROLINE-5-CARBOXYLATE REDUCTASE 3"/>
    <property type="match status" value="1"/>
</dbReference>